<evidence type="ECO:0000256" key="2">
    <source>
        <dbReference type="ARBA" id="ARBA00022475"/>
    </source>
</evidence>
<dbReference type="OrthoDB" id="3405625at2"/>
<keyword evidence="4 7" id="KW-1133">Transmembrane helix</keyword>
<dbReference type="Pfam" id="PF02687">
    <property type="entry name" value="FtsX"/>
    <property type="match status" value="1"/>
</dbReference>
<reference evidence="9 10" key="1">
    <citation type="submission" date="2018-11" db="EMBL/GenBank/DDBJ databases">
        <title>Complete genome sequencing of the Actinobacteria Serinibacter sp. K3-2.</title>
        <authorList>
            <person name="Rakitin A.L."/>
            <person name="Beletsky A.V."/>
            <person name="Mardanov A.V."/>
            <person name="Ravin N.V."/>
            <person name="Gromova A.S."/>
            <person name="Filippova S.N."/>
            <person name="Gal'Chenko V.F."/>
        </authorList>
    </citation>
    <scope>NUCLEOTIDE SEQUENCE [LARGE SCALE GENOMIC DNA]</scope>
    <source>
        <strain evidence="9 10">K3-2</strain>
    </source>
</reference>
<dbReference type="InterPro" id="IPR050250">
    <property type="entry name" value="Macrolide_Exporter_MacB"/>
</dbReference>
<feature type="transmembrane region" description="Helical" evidence="7">
    <location>
        <begin position="776"/>
        <end position="797"/>
    </location>
</feature>
<accession>A0A4Z1E6N1</accession>
<dbReference type="EMBL" id="RHPJ01000001">
    <property type="protein sequence ID" value="TGO06362.1"/>
    <property type="molecule type" value="Genomic_DNA"/>
</dbReference>
<dbReference type="InterPro" id="IPR003838">
    <property type="entry name" value="ABC3_permease_C"/>
</dbReference>
<feature type="transmembrane region" description="Helical" evidence="7">
    <location>
        <begin position="377"/>
        <end position="399"/>
    </location>
</feature>
<comment type="similarity">
    <text evidence="6">Belongs to the ABC-4 integral membrane protein family.</text>
</comment>
<proteinExistence type="inferred from homology"/>
<name>A0A4Z1E6N1_9MICO</name>
<feature type="domain" description="ABC3 transporter permease C-terminal" evidence="8">
    <location>
        <begin position="780"/>
        <end position="899"/>
    </location>
</feature>
<evidence type="ECO:0000256" key="5">
    <source>
        <dbReference type="ARBA" id="ARBA00023136"/>
    </source>
</evidence>
<organism evidence="9 10">
    <name type="scientific">Serinibacter arcticus</name>
    <dbReference type="NCBI Taxonomy" id="1655435"/>
    <lineage>
        <taxon>Bacteria</taxon>
        <taxon>Bacillati</taxon>
        <taxon>Actinomycetota</taxon>
        <taxon>Actinomycetes</taxon>
        <taxon>Micrococcales</taxon>
        <taxon>Beutenbergiaceae</taxon>
        <taxon>Serinibacter</taxon>
    </lineage>
</organism>
<evidence type="ECO:0000313" key="10">
    <source>
        <dbReference type="Proteomes" id="UP000297318"/>
    </source>
</evidence>
<feature type="transmembrane region" description="Helical" evidence="7">
    <location>
        <begin position="829"/>
        <end position="851"/>
    </location>
</feature>
<evidence type="ECO:0000256" key="1">
    <source>
        <dbReference type="ARBA" id="ARBA00004651"/>
    </source>
</evidence>
<evidence type="ECO:0000313" key="9">
    <source>
        <dbReference type="EMBL" id="TGO06362.1"/>
    </source>
</evidence>
<dbReference type="PANTHER" id="PTHR30572:SF4">
    <property type="entry name" value="ABC TRANSPORTER PERMEASE YTRF"/>
    <property type="match status" value="1"/>
</dbReference>
<feature type="transmembrane region" description="Helical" evidence="7">
    <location>
        <begin position="340"/>
        <end position="365"/>
    </location>
</feature>
<feature type="transmembrane region" description="Helical" evidence="7">
    <location>
        <begin position="45"/>
        <end position="67"/>
    </location>
</feature>
<keyword evidence="3 7" id="KW-0812">Transmembrane</keyword>
<feature type="transmembrane region" description="Helical" evidence="7">
    <location>
        <begin position="285"/>
        <end position="309"/>
    </location>
</feature>
<sequence>MTTGGSGSHAAHDGGHRRGLPAWVARWRAALRIARRDAWRHRGRTAISLAMIGLPVAAAVFLAGFVASSGGTALTRAELQLGPTAQATIADAGCGGCVVEQTPDLNGWGTNGAGAGSPDTGAIEAALGGRGVTLEETGRHAVAAGDRDIGSHSISALPAEALASVYPIREGRTPATSGEAALLHGVADRLGIGIGDTVRVADTDLVVTGILDSRNRTVPDVLTVTGALALAPAGWWVLDDEPVTWADVLAVNTVGATVLSRAVLLDPPPVDPMYAGGSMMTTQTVGVGAAIAAIALIEAVLLVGPAFAVGARRQTHNLALLAATGGSAADLRRTVLSTGVVAGLVAGLGGAVVGTVGILVTWWWTAGGWNPFPALVVPWWAPLGGVAFAVGLGSLAALVPARAAARLDVVAALAGHRADPAARRGVSWLGIGLAVAGLATAAVGGLTSKVGLLVGGIVALEVGVVLLTGGLLSLVARWAPRLGVAGRFALRDAVRQRSRTVPAVASVLAAVAAVTAGAVYVATDEAAAREAWNPSLGTGTITINPDWGAPLEDQEVALTAALTEVAADVPVTGSSVVRALAAETPTVGGPSVYAAPIVRPDRRCPVDESTTQAEYEELVGDPRCLVGRSWSSPFGGSFSDGTLIDDGSAIALIRADGAAEAATALASGHIVVGHPDDVWADGTAHVEIGVADPDRPDADPVIVEVVAPAHLVGWGAGRLVLPPDLVADVPGVSVIPVGAVAHTTLTYDRAWADSITRSVGATSVNVEAPYTSSEDVVTVVLVLVASLVALAATWLSIGLAAAETRPDVATLAAVGAPPRLRRRIVAAQAAVIGVLGVHAGVLLGLALGFVLGRWTLGQSWQVEELLRLGRDVPGVTVPWLWVAGIAVVLPLLAVGGAWLTAPRHLPLVRRLAQ</sequence>
<evidence type="ECO:0000256" key="7">
    <source>
        <dbReference type="SAM" id="Phobius"/>
    </source>
</evidence>
<feature type="transmembrane region" description="Helical" evidence="7">
    <location>
        <begin position="426"/>
        <end position="446"/>
    </location>
</feature>
<evidence type="ECO:0000256" key="3">
    <source>
        <dbReference type="ARBA" id="ARBA00022692"/>
    </source>
</evidence>
<evidence type="ECO:0000256" key="6">
    <source>
        <dbReference type="ARBA" id="ARBA00038076"/>
    </source>
</evidence>
<comment type="caution">
    <text evidence="9">The sequence shown here is derived from an EMBL/GenBank/DDBJ whole genome shotgun (WGS) entry which is preliminary data.</text>
</comment>
<dbReference type="GO" id="GO:0022857">
    <property type="term" value="F:transmembrane transporter activity"/>
    <property type="evidence" value="ECO:0007669"/>
    <property type="project" value="TreeGrafter"/>
</dbReference>
<keyword evidence="5 7" id="KW-0472">Membrane</keyword>
<comment type="subcellular location">
    <subcellularLocation>
        <location evidence="1">Cell membrane</location>
        <topology evidence="1">Multi-pass membrane protein</topology>
    </subcellularLocation>
</comment>
<feature type="transmembrane region" description="Helical" evidence="7">
    <location>
        <begin position="452"/>
        <end position="479"/>
    </location>
</feature>
<keyword evidence="10" id="KW-1185">Reference proteome</keyword>
<feature type="transmembrane region" description="Helical" evidence="7">
    <location>
        <begin position="500"/>
        <end position="521"/>
    </location>
</feature>
<feature type="transmembrane region" description="Helical" evidence="7">
    <location>
        <begin position="879"/>
        <end position="901"/>
    </location>
</feature>
<dbReference type="GO" id="GO:0005886">
    <property type="term" value="C:plasma membrane"/>
    <property type="evidence" value="ECO:0007669"/>
    <property type="project" value="UniProtKB-SubCell"/>
</dbReference>
<dbReference type="AlphaFoldDB" id="A0A4Z1E6N1"/>
<keyword evidence="2" id="KW-1003">Cell membrane</keyword>
<evidence type="ECO:0000256" key="4">
    <source>
        <dbReference type="ARBA" id="ARBA00022989"/>
    </source>
</evidence>
<evidence type="ECO:0000259" key="8">
    <source>
        <dbReference type="Pfam" id="PF02687"/>
    </source>
</evidence>
<dbReference type="Proteomes" id="UP000297318">
    <property type="component" value="Unassembled WGS sequence"/>
</dbReference>
<gene>
    <name evidence="9" type="ORF">SERN_0554</name>
</gene>
<dbReference type="PANTHER" id="PTHR30572">
    <property type="entry name" value="MEMBRANE COMPONENT OF TRANSPORTER-RELATED"/>
    <property type="match status" value="1"/>
</dbReference>
<protein>
    <recommendedName>
        <fullName evidence="8">ABC3 transporter permease C-terminal domain-containing protein</fullName>
    </recommendedName>
</protein>
<dbReference type="RefSeq" id="WP_135848579.1">
    <property type="nucleotide sequence ID" value="NZ_RHPJ01000001.1"/>
</dbReference>